<accession>A0A9E9LUQ1</accession>
<keyword evidence="2" id="KW-1185">Reference proteome</keyword>
<proteinExistence type="predicted"/>
<sequence length="162" mass="17968">MGTQVGATESIKLYDWVYLISPDSATATLQFGQKYTVNKVDGDFITVTNSWGKNSVLHVAELTKEDPALAKYVAELTERVPEDKEAPLETQVGGEHYKHFPIQPVEYIEKNGLGFCEGNAIKYLTRWQRKGGLQDLEKAKHNIEILISLVKSGARSGAMVTP</sequence>
<dbReference type="RefSeq" id="WP_269308998.1">
    <property type="nucleotide sequence ID" value="NZ_CP098242.1"/>
</dbReference>
<dbReference type="Pfam" id="PF11753">
    <property type="entry name" value="DUF3310"/>
    <property type="match status" value="1"/>
</dbReference>
<name>A0A9E9LUQ1_9BURK</name>
<dbReference type="Proteomes" id="UP001156215">
    <property type="component" value="Chromosome"/>
</dbReference>
<evidence type="ECO:0000313" key="1">
    <source>
        <dbReference type="EMBL" id="WAW09995.1"/>
    </source>
</evidence>
<gene>
    <name evidence="1" type="ORF">NB640_12370</name>
</gene>
<organism evidence="1 2">
    <name type="scientific">Oxalobacter vibrioformis</name>
    <dbReference type="NCBI Taxonomy" id="933080"/>
    <lineage>
        <taxon>Bacteria</taxon>
        <taxon>Pseudomonadati</taxon>
        <taxon>Pseudomonadota</taxon>
        <taxon>Betaproteobacteria</taxon>
        <taxon>Burkholderiales</taxon>
        <taxon>Oxalobacteraceae</taxon>
        <taxon>Oxalobacter</taxon>
    </lineage>
</organism>
<dbReference type="KEGG" id="ovb:NB640_12370"/>
<dbReference type="AlphaFoldDB" id="A0A9E9LUQ1"/>
<dbReference type="InterPro" id="IPR021739">
    <property type="entry name" value="SaV-like"/>
</dbReference>
<evidence type="ECO:0000313" key="2">
    <source>
        <dbReference type="Proteomes" id="UP001156215"/>
    </source>
</evidence>
<reference evidence="1" key="1">
    <citation type="journal article" date="2022" name="Front. Microbiol.">
        <title>New perspectives on an old grouping: The genomic and phenotypic variability of Oxalobacter formigenes and the implications for calcium oxalate stone prevention.</title>
        <authorList>
            <person name="Chmiel J.A."/>
            <person name="Carr C."/>
            <person name="Stuivenberg G.A."/>
            <person name="Venema R."/>
            <person name="Chanyi R.M."/>
            <person name="Al K.F."/>
            <person name="Giguere D."/>
            <person name="Say H."/>
            <person name="Akouris P.P."/>
            <person name="Dominguez Romero S.A."/>
            <person name="Kwong A."/>
            <person name="Tai V."/>
            <person name="Koval S.F."/>
            <person name="Razvi H."/>
            <person name="Bjazevic J."/>
            <person name="Burton J.P."/>
        </authorList>
    </citation>
    <scope>NUCLEOTIDE SEQUENCE</scope>
    <source>
        <strain evidence="1">WoOx3</strain>
    </source>
</reference>
<dbReference type="EMBL" id="CP098242">
    <property type="protein sequence ID" value="WAW09995.1"/>
    <property type="molecule type" value="Genomic_DNA"/>
</dbReference>
<protein>
    <submittedName>
        <fullName evidence="1">DUF3310 domain-containing protein</fullName>
    </submittedName>
</protein>